<sequence>MDLSELPVEMSLDISARLQPPLQALSLTQISRRWKNALMQPFWTEVDRHTLTQVWRALERDLGTDSGVRLWLQRQSAAVKEPDFNHDSPGVDDGRPLWKAPQISELLAALPGLTAIRGLKIVPPSTPASVRLASLLWPTWRYYRSAMLGGNLTVSDSSDINSNDGAASDESEWEEAE</sequence>
<evidence type="ECO:0000256" key="1">
    <source>
        <dbReference type="SAM" id="MobiDB-lite"/>
    </source>
</evidence>
<accession>A0AAW1RZJ5</accession>
<evidence type="ECO:0000313" key="3">
    <source>
        <dbReference type="EMBL" id="KAK9839273.1"/>
    </source>
</evidence>
<feature type="compositionally biased region" description="Acidic residues" evidence="1">
    <location>
        <begin position="167"/>
        <end position="177"/>
    </location>
</feature>
<protein>
    <recommendedName>
        <fullName evidence="2">F-box domain-containing protein</fullName>
    </recommendedName>
</protein>
<dbReference type="EMBL" id="JALJOU010000017">
    <property type="protein sequence ID" value="KAK9839273.1"/>
    <property type="molecule type" value="Genomic_DNA"/>
</dbReference>
<proteinExistence type="predicted"/>
<dbReference type="PROSITE" id="PS50181">
    <property type="entry name" value="FBOX"/>
    <property type="match status" value="1"/>
</dbReference>
<evidence type="ECO:0000313" key="4">
    <source>
        <dbReference type="Proteomes" id="UP001445335"/>
    </source>
</evidence>
<dbReference type="InterPro" id="IPR001810">
    <property type="entry name" value="F-box_dom"/>
</dbReference>
<feature type="region of interest" description="Disordered" evidence="1">
    <location>
        <begin position="154"/>
        <end position="177"/>
    </location>
</feature>
<feature type="compositionally biased region" description="Polar residues" evidence="1">
    <location>
        <begin position="154"/>
        <end position="165"/>
    </location>
</feature>
<dbReference type="AlphaFoldDB" id="A0AAW1RZJ5"/>
<reference evidence="3 4" key="1">
    <citation type="journal article" date="2024" name="Nat. Commun.">
        <title>Phylogenomics reveals the evolutionary origins of lichenization in chlorophyte algae.</title>
        <authorList>
            <person name="Puginier C."/>
            <person name="Libourel C."/>
            <person name="Otte J."/>
            <person name="Skaloud P."/>
            <person name="Haon M."/>
            <person name="Grisel S."/>
            <person name="Petersen M."/>
            <person name="Berrin J.G."/>
            <person name="Delaux P.M."/>
            <person name="Dal Grande F."/>
            <person name="Keller J."/>
        </authorList>
    </citation>
    <scope>NUCLEOTIDE SEQUENCE [LARGE SCALE GENOMIC DNA]</scope>
    <source>
        <strain evidence="3 4">SAG 245.80</strain>
    </source>
</reference>
<organism evidence="3 4">
    <name type="scientific">Elliptochloris bilobata</name>
    <dbReference type="NCBI Taxonomy" id="381761"/>
    <lineage>
        <taxon>Eukaryota</taxon>
        <taxon>Viridiplantae</taxon>
        <taxon>Chlorophyta</taxon>
        <taxon>core chlorophytes</taxon>
        <taxon>Trebouxiophyceae</taxon>
        <taxon>Trebouxiophyceae incertae sedis</taxon>
        <taxon>Elliptochloris clade</taxon>
        <taxon>Elliptochloris</taxon>
    </lineage>
</organism>
<keyword evidence="4" id="KW-1185">Reference proteome</keyword>
<evidence type="ECO:0000259" key="2">
    <source>
        <dbReference type="PROSITE" id="PS50181"/>
    </source>
</evidence>
<feature type="domain" description="F-box" evidence="2">
    <location>
        <begin position="1"/>
        <end position="58"/>
    </location>
</feature>
<comment type="caution">
    <text evidence="3">The sequence shown here is derived from an EMBL/GenBank/DDBJ whole genome shotgun (WGS) entry which is preliminary data.</text>
</comment>
<dbReference type="Proteomes" id="UP001445335">
    <property type="component" value="Unassembled WGS sequence"/>
</dbReference>
<gene>
    <name evidence="3" type="ORF">WJX81_005177</name>
</gene>
<name>A0AAW1RZJ5_9CHLO</name>